<comment type="caution">
    <text evidence="1">The sequence shown here is derived from an EMBL/GenBank/DDBJ whole genome shotgun (WGS) entry which is preliminary data.</text>
</comment>
<evidence type="ECO:0000313" key="1">
    <source>
        <dbReference type="EMBL" id="KAJ0052148.1"/>
    </source>
</evidence>
<proteinExistence type="predicted"/>
<sequence length="421" mass="46350">MAQWESARVEAEARFVREMKSVSKPPLDSSPTQLTNKGWVGQARKECPDVLKAWQGVASGMFGITKDSLESPASTFNIQENTPINPTFGLIGDNVVVNLTPCFEEPNHMQGWKENMSKSMALHEMMYSTDQASMAENFIFGGLSDIMDCDSGAQNSSLNGEYSNAAPAYNGSFEDDKNYWNKKDTFPNAILSGFDVIEDIKAEPEKECPGIVSCADIVALAARDSVSYQFKKPMWKVLTGRRDGRVSLASEFLNNIPSPFFNFTELKPNFKSRGLTVHDLVVLSGAHTVGIGRCKLFSNKLYNFTGKGLKGGQDPSLDPVYADFLKTKCRSLSDTTTTVKMDPGSSLDFDTNYYVTLKQNKGLFQSDAAVLTNKGASNIVSELMNQNKFFTEFAQSMKRMGAIGVLKGTKGEIRKKCSVVN</sequence>
<keyword evidence="2" id="KW-1185">Reference proteome</keyword>
<organism evidence="1 2">
    <name type="scientific">Pistacia integerrima</name>
    <dbReference type="NCBI Taxonomy" id="434235"/>
    <lineage>
        <taxon>Eukaryota</taxon>
        <taxon>Viridiplantae</taxon>
        <taxon>Streptophyta</taxon>
        <taxon>Embryophyta</taxon>
        <taxon>Tracheophyta</taxon>
        <taxon>Spermatophyta</taxon>
        <taxon>Magnoliopsida</taxon>
        <taxon>eudicotyledons</taxon>
        <taxon>Gunneridae</taxon>
        <taxon>Pentapetalae</taxon>
        <taxon>rosids</taxon>
        <taxon>malvids</taxon>
        <taxon>Sapindales</taxon>
        <taxon>Anacardiaceae</taxon>
        <taxon>Pistacia</taxon>
    </lineage>
</organism>
<dbReference type="EMBL" id="CM047736">
    <property type="protein sequence ID" value="KAJ0052148.1"/>
    <property type="molecule type" value="Genomic_DNA"/>
</dbReference>
<accession>A0ACC0ZH76</accession>
<dbReference type="Proteomes" id="UP001163603">
    <property type="component" value="Chromosome 1"/>
</dbReference>
<gene>
    <name evidence="1" type="ORF">Pint_01083</name>
</gene>
<reference evidence="2" key="1">
    <citation type="journal article" date="2023" name="G3 (Bethesda)">
        <title>Genome assembly and association tests identify interacting loci associated with vigor, precocity, and sex in interspecific pistachio rootstocks.</title>
        <authorList>
            <person name="Palmer W."/>
            <person name="Jacygrad E."/>
            <person name="Sagayaradj S."/>
            <person name="Cavanaugh K."/>
            <person name="Han R."/>
            <person name="Bertier L."/>
            <person name="Beede B."/>
            <person name="Kafkas S."/>
            <person name="Golino D."/>
            <person name="Preece J."/>
            <person name="Michelmore R."/>
        </authorList>
    </citation>
    <scope>NUCLEOTIDE SEQUENCE [LARGE SCALE GENOMIC DNA]</scope>
</reference>
<name>A0ACC0ZH76_9ROSI</name>
<protein>
    <submittedName>
        <fullName evidence="1">Uncharacterized protein</fullName>
    </submittedName>
</protein>
<evidence type="ECO:0000313" key="2">
    <source>
        <dbReference type="Proteomes" id="UP001163603"/>
    </source>
</evidence>